<sequence>MQVSEEDRLVKGLLYGRRMTHYDPMKGGEIWDVGEDHQLISEEGAQKYTEDEEDWEGEPVPWEMGEL</sequence>
<evidence type="ECO:0000256" key="1">
    <source>
        <dbReference type="SAM" id="MobiDB-lite"/>
    </source>
</evidence>
<gene>
    <name evidence="2" type="ORF">M413DRAFT_439502</name>
</gene>
<feature type="region of interest" description="Disordered" evidence="1">
    <location>
        <begin position="45"/>
        <end position="67"/>
    </location>
</feature>
<organism evidence="2 3">
    <name type="scientific">Hebeloma cylindrosporum</name>
    <dbReference type="NCBI Taxonomy" id="76867"/>
    <lineage>
        <taxon>Eukaryota</taxon>
        <taxon>Fungi</taxon>
        <taxon>Dikarya</taxon>
        <taxon>Basidiomycota</taxon>
        <taxon>Agaricomycotina</taxon>
        <taxon>Agaricomycetes</taxon>
        <taxon>Agaricomycetidae</taxon>
        <taxon>Agaricales</taxon>
        <taxon>Agaricineae</taxon>
        <taxon>Hymenogastraceae</taxon>
        <taxon>Hebeloma</taxon>
    </lineage>
</organism>
<evidence type="ECO:0000313" key="2">
    <source>
        <dbReference type="EMBL" id="KIM47822.1"/>
    </source>
</evidence>
<dbReference type="OrthoDB" id="8775810at2759"/>
<dbReference type="AlphaFoldDB" id="A0A0C2Z3L6"/>
<name>A0A0C2Z3L6_HEBCY</name>
<keyword evidence="3" id="KW-1185">Reference proteome</keyword>
<evidence type="ECO:0000313" key="3">
    <source>
        <dbReference type="Proteomes" id="UP000053424"/>
    </source>
</evidence>
<reference evidence="2 3" key="1">
    <citation type="submission" date="2014-04" db="EMBL/GenBank/DDBJ databases">
        <authorList>
            <consortium name="DOE Joint Genome Institute"/>
            <person name="Kuo A."/>
            <person name="Gay G."/>
            <person name="Dore J."/>
            <person name="Kohler A."/>
            <person name="Nagy L.G."/>
            <person name="Floudas D."/>
            <person name="Copeland A."/>
            <person name="Barry K.W."/>
            <person name="Cichocki N."/>
            <person name="Veneault-Fourrey C."/>
            <person name="LaButti K."/>
            <person name="Lindquist E.A."/>
            <person name="Lipzen A."/>
            <person name="Lundell T."/>
            <person name="Morin E."/>
            <person name="Murat C."/>
            <person name="Sun H."/>
            <person name="Tunlid A."/>
            <person name="Henrissat B."/>
            <person name="Grigoriev I.V."/>
            <person name="Hibbett D.S."/>
            <person name="Martin F."/>
            <person name="Nordberg H.P."/>
            <person name="Cantor M.N."/>
            <person name="Hua S.X."/>
        </authorList>
    </citation>
    <scope>NUCLEOTIDE SEQUENCE [LARGE SCALE GENOMIC DNA]</scope>
    <source>
        <strain evidence="3">h7</strain>
    </source>
</reference>
<dbReference type="HOGENOM" id="CLU_2812655_0_0_1"/>
<dbReference type="EMBL" id="KN831769">
    <property type="protein sequence ID" value="KIM47822.1"/>
    <property type="molecule type" value="Genomic_DNA"/>
</dbReference>
<proteinExistence type="predicted"/>
<accession>A0A0C2Z3L6</accession>
<reference evidence="3" key="2">
    <citation type="submission" date="2015-01" db="EMBL/GenBank/DDBJ databases">
        <title>Evolutionary Origins and Diversification of the Mycorrhizal Mutualists.</title>
        <authorList>
            <consortium name="DOE Joint Genome Institute"/>
            <consortium name="Mycorrhizal Genomics Consortium"/>
            <person name="Kohler A."/>
            <person name="Kuo A."/>
            <person name="Nagy L.G."/>
            <person name="Floudas D."/>
            <person name="Copeland A."/>
            <person name="Barry K.W."/>
            <person name="Cichocki N."/>
            <person name="Veneault-Fourrey C."/>
            <person name="LaButti K."/>
            <person name="Lindquist E.A."/>
            <person name="Lipzen A."/>
            <person name="Lundell T."/>
            <person name="Morin E."/>
            <person name="Murat C."/>
            <person name="Riley R."/>
            <person name="Ohm R."/>
            <person name="Sun H."/>
            <person name="Tunlid A."/>
            <person name="Henrissat B."/>
            <person name="Grigoriev I.V."/>
            <person name="Hibbett D.S."/>
            <person name="Martin F."/>
        </authorList>
    </citation>
    <scope>NUCLEOTIDE SEQUENCE [LARGE SCALE GENOMIC DNA]</scope>
    <source>
        <strain evidence="3">h7</strain>
    </source>
</reference>
<protein>
    <submittedName>
        <fullName evidence="2">Uncharacterized protein</fullName>
    </submittedName>
</protein>
<dbReference type="STRING" id="686832.A0A0C2Z3L6"/>
<dbReference type="Proteomes" id="UP000053424">
    <property type="component" value="Unassembled WGS sequence"/>
</dbReference>